<dbReference type="Pfam" id="PF02298">
    <property type="entry name" value="Cu_bind_like"/>
    <property type="match status" value="1"/>
</dbReference>
<organism evidence="7 8">
    <name type="scientific">Theobroma cacao</name>
    <name type="common">Cacao</name>
    <name type="synonym">Cocoa</name>
    <dbReference type="NCBI Taxonomy" id="3641"/>
    <lineage>
        <taxon>Eukaryota</taxon>
        <taxon>Viridiplantae</taxon>
        <taxon>Streptophyta</taxon>
        <taxon>Embryophyta</taxon>
        <taxon>Tracheophyta</taxon>
        <taxon>Spermatophyta</taxon>
        <taxon>Magnoliopsida</taxon>
        <taxon>eudicotyledons</taxon>
        <taxon>Gunneridae</taxon>
        <taxon>Pentapetalae</taxon>
        <taxon>rosids</taxon>
        <taxon>malvids</taxon>
        <taxon>Malvales</taxon>
        <taxon>Malvaceae</taxon>
        <taxon>Byttnerioideae</taxon>
        <taxon>Theobroma</taxon>
    </lineage>
</organism>
<dbReference type="PANTHER" id="PTHR33021:SF339">
    <property type="entry name" value="OS07G0570600 PROTEIN"/>
    <property type="match status" value="1"/>
</dbReference>
<sequence>MALAKRGVVFFMMIMVALRGLSMAAVYKVGDSAGWTILGNGQDYHDWAATNKFFVGDTLFFEYNTQFHNVKQVNVEDFKSCNPDNPIATYVDGSDNITLKSSGEYYFLCGFPGHCQAGMKLHITVNSAANSPQNPTPTPLASNVAPSLHASKLSCVVMVVAAATLPFFLLLV</sequence>
<dbReference type="PROSITE" id="PS51485">
    <property type="entry name" value="PHYTOCYANIN"/>
    <property type="match status" value="1"/>
</dbReference>
<dbReference type="Proteomes" id="UP000026915">
    <property type="component" value="Chromosome 6"/>
</dbReference>
<evidence type="ECO:0000313" key="7">
    <source>
        <dbReference type="EMBL" id="EOY25911.1"/>
    </source>
</evidence>
<dbReference type="CDD" id="cd04216">
    <property type="entry name" value="Phytocyanin"/>
    <property type="match status" value="1"/>
</dbReference>
<dbReference type="eggNOG" id="ENOG502S2F9">
    <property type="taxonomic scope" value="Eukaryota"/>
</dbReference>
<dbReference type="InterPro" id="IPR008972">
    <property type="entry name" value="Cupredoxin"/>
</dbReference>
<keyword evidence="1" id="KW-0479">Metal-binding</keyword>
<dbReference type="Gene3D" id="2.60.40.420">
    <property type="entry name" value="Cupredoxins - blue copper proteins"/>
    <property type="match status" value="1"/>
</dbReference>
<dbReference type="HOGENOM" id="CLU_058719_3_2_1"/>
<feature type="transmembrane region" description="Helical" evidence="4">
    <location>
        <begin position="150"/>
        <end position="171"/>
    </location>
</feature>
<dbReference type="FunFam" id="2.60.40.420:FF:000003">
    <property type="entry name" value="Blue copper"/>
    <property type="match status" value="1"/>
</dbReference>
<keyword evidence="4" id="KW-1133">Transmembrane helix</keyword>
<dbReference type="InterPro" id="IPR028871">
    <property type="entry name" value="BlueCu_1_BS"/>
</dbReference>
<keyword evidence="4" id="KW-0472">Membrane</keyword>
<keyword evidence="2" id="KW-0186">Copper</keyword>
<evidence type="ECO:0000256" key="1">
    <source>
        <dbReference type="ARBA" id="ARBA00022723"/>
    </source>
</evidence>
<evidence type="ECO:0000256" key="2">
    <source>
        <dbReference type="ARBA" id="ARBA00023008"/>
    </source>
</evidence>
<evidence type="ECO:0000259" key="6">
    <source>
        <dbReference type="PROSITE" id="PS51485"/>
    </source>
</evidence>
<keyword evidence="8" id="KW-1185">Reference proteome</keyword>
<dbReference type="STRING" id="3641.A0A061G8K3"/>
<feature type="domain" description="Phytocyanin" evidence="6">
    <location>
        <begin position="25"/>
        <end position="127"/>
    </location>
</feature>
<dbReference type="GO" id="GO:0009055">
    <property type="term" value="F:electron transfer activity"/>
    <property type="evidence" value="ECO:0007669"/>
    <property type="project" value="InterPro"/>
</dbReference>
<evidence type="ECO:0000256" key="4">
    <source>
        <dbReference type="SAM" id="Phobius"/>
    </source>
</evidence>
<dbReference type="OMA" id="IDYKQWS"/>
<proteinExistence type="predicted"/>
<evidence type="ECO:0000256" key="5">
    <source>
        <dbReference type="SAM" id="SignalP"/>
    </source>
</evidence>
<gene>
    <name evidence="7" type="ORF">TCM_027280</name>
</gene>
<protein>
    <submittedName>
        <fullName evidence="7">Cupredoxin superfamily protein, putative</fullName>
    </submittedName>
</protein>
<dbReference type="InParanoid" id="A0A061G8K3"/>
<dbReference type="AlphaFoldDB" id="A0A061G8K3"/>
<evidence type="ECO:0000313" key="8">
    <source>
        <dbReference type="Proteomes" id="UP000026915"/>
    </source>
</evidence>
<dbReference type="InterPro" id="IPR003245">
    <property type="entry name" value="Phytocyanin_dom"/>
</dbReference>
<evidence type="ECO:0000256" key="3">
    <source>
        <dbReference type="ARBA" id="ARBA00023180"/>
    </source>
</evidence>
<dbReference type="Gramene" id="EOY25911">
    <property type="protein sequence ID" value="EOY25911"/>
    <property type="gene ID" value="TCM_027280"/>
</dbReference>
<dbReference type="GO" id="GO:0005886">
    <property type="term" value="C:plasma membrane"/>
    <property type="evidence" value="ECO:0000318"/>
    <property type="project" value="GO_Central"/>
</dbReference>
<keyword evidence="3" id="KW-0325">Glycoprotein</keyword>
<reference evidence="7 8" key="1">
    <citation type="journal article" date="2013" name="Genome Biol.">
        <title>The genome sequence of the most widely cultivated cacao type and its use to identify candidate genes regulating pod color.</title>
        <authorList>
            <person name="Motamayor J.C."/>
            <person name="Mockaitis K."/>
            <person name="Schmutz J."/>
            <person name="Haiminen N."/>
            <person name="Iii D.L."/>
            <person name="Cornejo O."/>
            <person name="Findley S.D."/>
            <person name="Zheng P."/>
            <person name="Utro F."/>
            <person name="Royaert S."/>
            <person name="Saski C."/>
            <person name="Jenkins J."/>
            <person name="Podicheti R."/>
            <person name="Zhao M."/>
            <person name="Scheffler B.E."/>
            <person name="Stack J.C."/>
            <person name="Feltus F.A."/>
            <person name="Mustiga G.M."/>
            <person name="Amores F."/>
            <person name="Phillips W."/>
            <person name="Marelli J.P."/>
            <person name="May G.D."/>
            <person name="Shapiro H."/>
            <person name="Ma J."/>
            <person name="Bustamante C.D."/>
            <person name="Schnell R.J."/>
            <person name="Main D."/>
            <person name="Gilbert D."/>
            <person name="Parida L."/>
            <person name="Kuhn D.N."/>
        </authorList>
    </citation>
    <scope>NUCLEOTIDE SEQUENCE [LARGE SCALE GENOMIC DNA]</scope>
    <source>
        <strain evidence="8">cv. Matina 1-6</strain>
    </source>
</reference>
<dbReference type="InterPro" id="IPR039391">
    <property type="entry name" value="Phytocyanin-like"/>
</dbReference>
<accession>A0A061G8K3</accession>
<dbReference type="KEGG" id="tcc:18595329"/>
<feature type="signal peptide" evidence="5">
    <location>
        <begin position="1"/>
        <end position="24"/>
    </location>
</feature>
<dbReference type="OrthoDB" id="1933492at2759"/>
<dbReference type="SMR" id="A0A061G8K3"/>
<keyword evidence="4" id="KW-0812">Transmembrane</keyword>
<dbReference type="GO" id="GO:0046872">
    <property type="term" value="F:metal ion binding"/>
    <property type="evidence" value="ECO:0007669"/>
    <property type="project" value="UniProtKB-KW"/>
</dbReference>
<feature type="chain" id="PRO_5001598949" evidence="5">
    <location>
        <begin position="25"/>
        <end position="172"/>
    </location>
</feature>
<keyword evidence="5" id="KW-0732">Signal</keyword>
<dbReference type="PANTHER" id="PTHR33021">
    <property type="entry name" value="BLUE COPPER PROTEIN"/>
    <property type="match status" value="1"/>
</dbReference>
<name>A0A061G8K3_THECC</name>
<dbReference type="PROSITE" id="PS00196">
    <property type="entry name" value="COPPER_BLUE"/>
    <property type="match status" value="1"/>
</dbReference>
<dbReference type="Gramene" id="Tc06v2_t002550.1">
    <property type="protein sequence ID" value="Tc06v2_p002550.1"/>
    <property type="gene ID" value="Tc06v2_g002550"/>
</dbReference>
<dbReference type="SUPFAM" id="SSF49503">
    <property type="entry name" value="Cupredoxins"/>
    <property type="match status" value="1"/>
</dbReference>
<dbReference type="EMBL" id="CM001884">
    <property type="protein sequence ID" value="EOY25911.1"/>
    <property type="molecule type" value="Genomic_DNA"/>
</dbReference>